<dbReference type="Proteomes" id="UP000038009">
    <property type="component" value="Unassembled WGS sequence"/>
</dbReference>
<dbReference type="InterPro" id="IPR029057">
    <property type="entry name" value="PRTase-like"/>
</dbReference>
<dbReference type="GO" id="GO:0006166">
    <property type="term" value="P:purine ribonucleoside salvage"/>
    <property type="evidence" value="ECO:0007669"/>
    <property type="project" value="UniProtKB-KW"/>
</dbReference>
<dbReference type="GO" id="GO:0005737">
    <property type="term" value="C:cytoplasm"/>
    <property type="evidence" value="ECO:0007669"/>
    <property type="project" value="UniProtKB-SubCell"/>
</dbReference>
<comment type="similarity">
    <text evidence="4">Belongs to the purine/pyrimidine phosphoribosyltransferase family.</text>
</comment>
<evidence type="ECO:0000259" key="11">
    <source>
        <dbReference type="Pfam" id="PF00156"/>
    </source>
</evidence>
<evidence type="ECO:0000256" key="8">
    <source>
        <dbReference type="ARBA" id="ARBA00022676"/>
    </source>
</evidence>
<keyword evidence="8 12" id="KW-0328">Glycosyltransferase</keyword>
<evidence type="ECO:0000313" key="13">
    <source>
        <dbReference type="Proteomes" id="UP000038009"/>
    </source>
</evidence>
<dbReference type="OrthoDB" id="363185at2759"/>
<dbReference type="SUPFAM" id="SSF53271">
    <property type="entry name" value="PRTase-like"/>
    <property type="match status" value="1"/>
</dbReference>
<protein>
    <recommendedName>
        <fullName evidence="6">adenine phosphoribosyltransferase</fullName>
        <ecNumber evidence="6">2.4.2.7</ecNumber>
    </recommendedName>
</protein>
<accession>A0A0N1PAP7</accession>
<evidence type="ECO:0000256" key="10">
    <source>
        <dbReference type="ARBA" id="ARBA00022726"/>
    </source>
</evidence>
<dbReference type="PANTHER" id="PTHR11776:SF7">
    <property type="entry name" value="PHOSPHORIBOSYLTRANSFERASE DOMAIN-CONTAINING PROTEIN"/>
    <property type="match status" value="1"/>
</dbReference>
<keyword evidence="7" id="KW-0963">Cytoplasm</keyword>
<evidence type="ECO:0000256" key="7">
    <source>
        <dbReference type="ARBA" id="ARBA00022490"/>
    </source>
</evidence>
<evidence type="ECO:0000256" key="5">
    <source>
        <dbReference type="ARBA" id="ARBA00011738"/>
    </source>
</evidence>
<dbReference type="InterPro" id="IPR000836">
    <property type="entry name" value="PRTase_dom"/>
</dbReference>
<dbReference type="PANTHER" id="PTHR11776">
    <property type="entry name" value="ADENINE PHOSPHORIBOSYLTRANSFERASE"/>
    <property type="match status" value="1"/>
</dbReference>
<evidence type="ECO:0000256" key="2">
    <source>
        <dbReference type="ARBA" id="ARBA00004496"/>
    </source>
</evidence>
<comment type="catalytic activity">
    <reaction evidence="1">
        <text>AMP + diphosphate = 5-phospho-alpha-D-ribose 1-diphosphate + adenine</text>
        <dbReference type="Rhea" id="RHEA:16609"/>
        <dbReference type="ChEBI" id="CHEBI:16708"/>
        <dbReference type="ChEBI" id="CHEBI:33019"/>
        <dbReference type="ChEBI" id="CHEBI:58017"/>
        <dbReference type="ChEBI" id="CHEBI:456215"/>
        <dbReference type="EC" id="2.4.2.7"/>
    </reaction>
</comment>
<sequence>MSLREVAPHSYELEDSHPLAKLLLKNYRWYTPKFSPRDVPAFADVSSVTESPETMKAIRDYLVERYKAMPSPPTHILGFDARGFLFGPMIAVELGIPFVLMRKAEKNAGLLIKSEPYDKEYKEAAPEVMTIRLGSISKGSRVVLIDDVLATGGTALSGLQLVEASGADVVEIVCVLSIPFLKGVDKIHSTANGRYKDVRFVTFISDEKLTEKNCGDVKDYSGPRVMSYGDVVNTESS</sequence>
<keyword evidence="9 12" id="KW-0808">Transferase</keyword>
<evidence type="ECO:0000256" key="3">
    <source>
        <dbReference type="ARBA" id="ARBA00004659"/>
    </source>
</evidence>
<dbReference type="VEuPathDB" id="TriTrypDB:Lsey_0277_0040"/>
<dbReference type="OMA" id="PMIAVEL"/>
<evidence type="ECO:0000256" key="9">
    <source>
        <dbReference type="ARBA" id="ARBA00022679"/>
    </source>
</evidence>
<evidence type="ECO:0000313" key="12">
    <source>
        <dbReference type="EMBL" id="KPI84225.1"/>
    </source>
</evidence>
<comment type="subcellular location">
    <subcellularLocation>
        <location evidence="2">Cytoplasm</location>
    </subcellularLocation>
</comment>
<keyword evidence="13" id="KW-1185">Reference proteome</keyword>
<comment type="subunit">
    <text evidence="5">Homodimer.</text>
</comment>
<reference evidence="12 13" key="1">
    <citation type="journal article" date="2015" name="PLoS Pathog.">
        <title>Leptomonas seymouri: Adaptations to the Dixenous Life Cycle Analyzed by Genome Sequencing, Transcriptome Profiling and Co-infection with Leishmania donovani.</title>
        <authorList>
            <person name="Kraeva N."/>
            <person name="Butenko A."/>
            <person name="Hlavacova J."/>
            <person name="Kostygov A."/>
            <person name="Myskova J."/>
            <person name="Grybchuk D."/>
            <person name="Lestinova T."/>
            <person name="Votypka J."/>
            <person name="Volf P."/>
            <person name="Opperdoes F."/>
            <person name="Flegontov P."/>
            <person name="Lukes J."/>
            <person name="Yurchenko V."/>
        </authorList>
    </citation>
    <scope>NUCLEOTIDE SEQUENCE [LARGE SCALE GENOMIC DNA]</scope>
    <source>
        <strain evidence="12 13">ATCC 30220</strain>
    </source>
</reference>
<dbReference type="AlphaFoldDB" id="A0A0N1PAP7"/>
<comment type="pathway">
    <text evidence="3">Purine metabolism; AMP biosynthesis via salvage pathway; AMP from adenine: step 1/1.</text>
</comment>
<feature type="domain" description="Phosphoribosyltransferase" evidence="11">
    <location>
        <begin position="45"/>
        <end position="204"/>
    </location>
</feature>
<keyword evidence="10" id="KW-0660">Purine salvage</keyword>
<dbReference type="GO" id="GO:0003999">
    <property type="term" value="F:adenine phosphoribosyltransferase activity"/>
    <property type="evidence" value="ECO:0007669"/>
    <property type="project" value="UniProtKB-EC"/>
</dbReference>
<dbReference type="EMBL" id="LJSK01000277">
    <property type="protein sequence ID" value="KPI84225.1"/>
    <property type="molecule type" value="Genomic_DNA"/>
</dbReference>
<evidence type="ECO:0000256" key="1">
    <source>
        <dbReference type="ARBA" id="ARBA00000868"/>
    </source>
</evidence>
<name>A0A0N1PAP7_LEPSE</name>
<gene>
    <name evidence="12" type="ORF">ABL78_6711</name>
</gene>
<dbReference type="EC" id="2.4.2.7" evidence="6"/>
<evidence type="ECO:0000256" key="4">
    <source>
        <dbReference type="ARBA" id="ARBA00008391"/>
    </source>
</evidence>
<dbReference type="Pfam" id="PF00156">
    <property type="entry name" value="Pribosyltran"/>
    <property type="match status" value="1"/>
</dbReference>
<dbReference type="CDD" id="cd06223">
    <property type="entry name" value="PRTases_typeI"/>
    <property type="match status" value="1"/>
</dbReference>
<dbReference type="InterPro" id="IPR050120">
    <property type="entry name" value="Adenine_PRTase"/>
</dbReference>
<comment type="caution">
    <text evidence="12">The sequence shown here is derived from an EMBL/GenBank/DDBJ whole genome shotgun (WGS) entry which is preliminary data.</text>
</comment>
<proteinExistence type="inferred from homology"/>
<evidence type="ECO:0000256" key="6">
    <source>
        <dbReference type="ARBA" id="ARBA00011893"/>
    </source>
</evidence>
<dbReference type="Gene3D" id="3.40.50.2020">
    <property type="match status" value="1"/>
</dbReference>
<organism evidence="12 13">
    <name type="scientific">Leptomonas seymouri</name>
    <dbReference type="NCBI Taxonomy" id="5684"/>
    <lineage>
        <taxon>Eukaryota</taxon>
        <taxon>Discoba</taxon>
        <taxon>Euglenozoa</taxon>
        <taxon>Kinetoplastea</taxon>
        <taxon>Metakinetoplastina</taxon>
        <taxon>Trypanosomatida</taxon>
        <taxon>Trypanosomatidae</taxon>
        <taxon>Leishmaniinae</taxon>
        <taxon>Leptomonas</taxon>
    </lineage>
</organism>